<protein>
    <submittedName>
        <fullName evidence="2">Uncharacterized protein</fullName>
    </submittedName>
</protein>
<feature type="transmembrane region" description="Helical" evidence="1">
    <location>
        <begin position="99"/>
        <end position="123"/>
    </location>
</feature>
<dbReference type="EMBL" id="FQ377874">
    <property type="protein sequence ID" value="CBW54362.1"/>
    <property type="molecule type" value="Genomic_DNA"/>
</dbReference>
<keyword evidence="1" id="KW-0812">Transmembrane</keyword>
<evidence type="ECO:0000313" key="3">
    <source>
        <dbReference type="Proteomes" id="UP000010103"/>
    </source>
</evidence>
<dbReference type="RefSeq" id="WP_013729749.1">
    <property type="nucleotide sequence ID" value="NC_015431.1"/>
</dbReference>
<gene>
    <name evidence="2" type="ORF">MLC_6340</name>
</gene>
<dbReference type="HOGENOM" id="CLU_473152_0_0_14"/>
<dbReference type="AlphaFoldDB" id="F4MQH9"/>
<evidence type="ECO:0000256" key="1">
    <source>
        <dbReference type="SAM" id="Phobius"/>
    </source>
</evidence>
<proteinExistence type="predicted"/>
<organism evidence="2 3">
    <name type="scientific">Mycoplasma mycoides subsp. capri LC str. 95010</name>
    <dbReference type="NCBI Taxonomy" id="862259"/>
    <lineage>
        <taxon>Bacteria</taxon>
        <taxon>Bacillati</taxon>
        <taxon>Mycoplasmatota</taxon>
        <taxon>Mollicutes</taxon>
        <taxon>Mycoplasmataceae</taxon>
        <taxon>Mycoplasma</taxon>
    </lineage>
</organism>
<reference evidence="3" key="1">
    <citation type="journal article" date="2011" name="BMC Genomics">
        <title>Mycoplasma mycoides, from "mycoides Small Colony" to "capri". A microevolutionary perspective.</title>
        <authorList>
            <person name="Thiaucourt F."/>
            <person name="Manso-Silvan L."/>
            <person name="Salah W."/>
            <person name="Barbe V."/>
            <person name="Berger A."/>
            <person name="Jacob D."/>
            <person name="Breton M."/>
            <person name="Dupuy V."/>
            <person name="Lomenech A.M."/>
            <person name="Blanchard A."/>
            <person name="Sirand-Pugnet P."/>
        </authorList>
    </citation>
    <scope>NUCLEOTIDE SEQUENCE [LARGE SCALE GENOMIC DNA]</scope>
    <source>
        <strain evidence="3">95010</strain>
    </source>
</reference>
<evidence type="ECO:0000313" key="2">
    <source>
        <dbReference type="EMBL" id="CBW54362.1"/>
    </source>
</evidence>
<keyword evidence="1" id="KW-0472">Membrane</keyword>
<dbReference type="NCBIfam" id="NF046000">
    <property type="entry name" value="MAG1210_fam"/>
    <property type="match status" value="1"/>
</dbReference>
<dbReference type="KEGG" id="mml:MLC_6340"/>
<name>F4MQH9_MYCML</name>
<accession>F4MQH9</accession>
<sequence length="587" mass="68837">MGNNEFIFEPLKEYDKYQEKNLNIIKEYFDNLIATSKVDIEENKQQVIKINKKQAELNKSNSNLKKLRIWFITNIVLICLTGVLGAAFIYSLVTDPTYKWYEVLVCVIDLILFIVFILIHFLVINKKKKEALNAKDKQQAELNQLIEIGLEQTKSLRELIKIGTKNKLLTLTMPFIHLNRHLGLNKLNKLIDEYGFLNSSSDDTKTTVYVKSGTINNNYFLLTKDYSYEIVKKTYHGSLTISWTESYTDSNGNWKTVTKTQVLTASVTKPFVQFSDFSKICFATDLSPNLEFYRKPQQIDKLSEKEKVKLEKQIEKELKKYSQKNINFTPLSNTKFESFWSCFDRNNEREFRLLFTPLAQNNLVQLVQDHNKSFGDDYHMLKENKLIIFATEKLNEINFYDNEDQYQHYSIEHIKNYFYSINKNYFKTFYWALAPYFSIPSLAQINLEYKDNPETNLTLTDYEYEVCANSIPSELLDHPNIKTNSIIKTQLIAKKDDVDYVQATSIGFDIIPRIDYIPVWGGDGSYHDVPVPWDEYIAYDKITNLKIKIFKHSPIDNELWDQEVEAKYNENDILTEYGAVEIIEQEI</sequence>
<dbReference type="OrthoDB" id="8477532at2"/>
<keyword evidence="1" id="KW-1133">Transmembrane helix</keyword>
<dbReference type="Proteomes" id="UP000010103">
    <property type="component" value="Chromosome"/>
</dbReference>
<feature type="transmembrane region" description="Helical" evidence="1">
    <location>
        <begin position="69"/>
        <end position="93"/>
    </location>
</feature>
<reference evidence="3" key="2">
    <citation type="journal article" date="2011" name="BMC Genomics">
        <title>Mycoplasma mycoides, from mycoides Small Colony to capri. A microevolutionary perspective.</title>
        <authorList>
            <person name="Thiaucourt F."/>
            <person name="Manso-Silvan L."/>
            <person name="Salah W."/>
            <person name="Barbe V."/>
            <person name="Berger A."/>
            <person name="Jacob D."/>
            <person name="Breton M."/>
            <person name="Dupuy V."/>
            <person name="Lomenech A.M."/>
            <person name="Blanchard A."/>
            <person name="Sirand-Pugnet P."/>
        </authorList>
    </citation>
    <scope>NUCLEOTIDE SEQUENCE [LARGE SCALE GENOMIC DNA]</scope>
    <source>
        <strain evidence="3">95010</strain>
    </source>
</reference>